<proteinExistence type="predicted"/>
<keyword evidence="1" id="KW-1133">Transmembrane helix</keyword>
<keyword evidence="1" id="KW-0812">Transmembrane</keyword>
<dbReference type="OrthoDB" id="3061561at2759"/>
<gene>
    <name evidence="3" type="ORF">L207DRAFT_520918</name>
</gene>
<protein>
    <recommendedName>
        <fullName evidence="5">Integral membrane protein</fullName>
    </recommendedName>
</protein>
<organism evidence="3 4">
    <name type="scientific">Hyaloscypha variabilis (strain UAMH 11265 / GT02V1 / F)</name>
    <name type="common">Meliniomyces variabilis</name>
    <dbReference type="NCBI Taxonomy" id="1149755"/>
    <lineage>
        <taxon>Eukaryota</taxon>
        <taxon>Fungi</taxon>
        <taxon>Dikarya</taxon>
        <taxon>Ascomycota</taxon>
        <taxon>Pezizomycotina</taxon>
        <taxon>Leotiomycetes</taxon>
        <taxon>Helotiales</taxon>
        <taxon>Hyaloscyphaceae</taxon>
        <taxon>Hyaloscypha</taxon>
        <taxon>Hyaloscypha variabilis</taxon>
    </lineage>
</organism>
<keyword evidence="1" id="KW-0472">Membrane</keyword>
<accession>A0A2J6QT54</accession>
<feature type="transmembrane region" description="Helical" evidence="1">
    <location>
        <begin position="389"/>
        <end position="412"/>
    </location>
</feature>
<evidence type="ECO:0000313" key="3">
    <source>
        <dbReference type="EMBL" id="PMD29400.1"/>
    </source>
</evidence>
<name>A0A2J6QT54_HYAVF</name>
<feature type="signal peptide" evidence="2">
    <location>
        <begin position="1"/>
        <end position="20"/>
    </location>
</feature>
<dbReference type="Proteomes" id="UP000235786">
    <property type="component" value="Unassembled WGS sequence"/>
</dbReference>
<dbReference type="AlphaFoldDB" id="A0A2J6QT54"/>
<evidence type="ECO:0000313" key="4">
    <source>
        <dbReference type="Proteomes" id="UP000235786"/>
    </source>
</evidence>
<keyword evidence="2" id="KW-0732">Signal</keyword>
<feature type="transmembrane region" description="Helical" evidence="1">
    <location>
        <begin position="432"/>
        <end position="453"/>
    </location>
</feature>
<feature type="transmembrane region" description="Helical" evidence="1">
    <location>
        <begin position="359"/>
        <end position="377"/>
    </location>
</feature>
<evidence type="ECO:0008006" key="5">
    <source>
        <dbReference type="Google" id="ProtNLM"/>
    </source>
</evidence>
<reference evidence="3 4" key="1">
    <citation type="submission" date="2016-04" db="EMBL/GenBank/DDBJ databases">
        <title>A degradative enzymes factory behind the ericoid mycorrhizal symbiosis.</title>
        <authorList>
            <consortium name="DOE Joint Genome Institute"/>
            <person name="Martino E."/>
            <person name="Morin E."/>
            <person name="Grelet G."/>
            <person name="Kuo A."/>
            <person name="Kohler A."/>
            <person name="Daghino S."/>
            <person name="Barry K."/>
            <person name="Choi C."/>
            <person name="Cichocki N."/>
            <person name="Clum A."/>
            <person name="Copeland A."/>
            <person name="Hainaut M."/>
            <person name="Haridas S."/>
            <person name="Labutti K."/>
            <person name="Lindquist E."/>
            <person name="Lipzen A."/>
            <person name="Khouja H.-R."/>
            <person name="Murat C."/>
            <person name="Ohm R."/>
            <person name="Olson A."/>
            <person name="Spatafora J."/>
            <person name="Veneault-Fourrey C."/>
            <person name="Henrissat B."/>
            <person name="Grigoriev I."/>
            <person name="Martin F."/>
            <person name="Perotto S."/>
        </authorList>
    </citation>
    <scope>NUCLEOTIDE SEQUENCE [LARGE SCALE GENOMIC DNA]</scope>
    <source>
        <strain evidence="3 4">F</strain>
    </source>
</reference>
<evidence type="ECO:0000256" key="1">
    <source>
        <dbReference type="SAM" id="Phobius"/>
    </source>
</evidence>
<evidence type="ECO:0000256" key="2">
    <source>
        <dbReference type="SAM" id="SignalP"/>
    </source>
</evidence>
<dbReference type="STRING" id="1149755.A0A2J6QT54"/>
<dbReference type="EMBL" id="KZ613974">
    <property type="protein sequence ID" value="PMD29400.1"/>
    <property type="molecule type" value="Genomic_DNA"/>
</dbReference>
<keyword evidence="4" id="KW-1185">Reference proteome</keyword>
<dbReference type="PANTHER" id="PTHR35043">
    <property type="entry name" value="TRANSCRIPTION FACTOR DOMAIN-CONTAINING PROTEIN"/>
    <property type="match status" value="1"/>
</dbReference>
<feature type="chain" id="PRO_5014476243" description="Integral membrane protein" evidence="2">
    <location>
        <begin position="21"/>
        <end position="476"/>
    </location>
</feature>
<feature type="transmembrane region" description="Helical" evidence="1">
    <location>
        <begin position="258"/>
        <end position="277"/>
    </location>
</feature>
<sequence>MMSFHHFILLALAAATKASSIESTFKSTCTIPNKTTHFVSSPDTRGTLDILWSCLFTIIACTLTIQHLNVPEQREGRDPGWRGDLKWSLRDTLRSLKWMLITVLAPEILVGKGMGDLHHAKLSHTKLANFARDDGVPWSMTHTLFADMGGFVIRRSREGNADINPKIAVTNPNGEAVVATEPVTIQHLHPDPYHVMAEDIIILRTLGTLSKLPYITMEEINDKSKANLFIKTIAVTQILWMIVQILVRTTRKLATSQLEISVLAFSVCAVIIYFLYWQKPKNIMAPYTLILLHAGTFDSTIPLLWPKEIQEMRYLPLHATLALSFGFSWKGVKLGQPIPNDRSAAEYDLTAQVTPHDSFAVGFFFGCAIFGGIHIAAWNFHFPTKADLILWRVASIFCTGFPFTSLLVLFAHEVFADRFHTSDETDENLSKGYKMALTLLYCLGRLILLVEILRTLFFLPPNAFMATFASNIPHVS</sequence>
<dbReference type="PANTHER" id="PTHR35043:SF7">
    <property type="entry name" value="TRANSCRIPTION FACTOR DOMAIN-CONTAINING PROTEIN"/>
    <property type="match status" value="1"/>
</dbReference>